<reference evidence="1 2" key="1">
    <citation type="submission" date="2020-03" db="EMBL/GenBank/DDBJ databases">
        <title>Spirochaetal bacteria isolated from arthropods constitute a novel genus Entomospira genus novum within the order Spirochaetales.</title>
        <authorList>
            <person name="Grana-Miraglia L."/>
            <person name="Sikutova S."/>
            <person name="Fingerle V."/>
            <person name="Sing A."/>
            <person name="Castillo-Ramirez S."/>
            <person name="Margos G."/>
            <person name="Rudolf I."/>
        </authorList>
    </citation>
    <scope>NUCLEOTIDE SEQUENCE [LARGE SCALE GENOMIC DNA]</scope>
    <source>
        <strain evidence="1 2">BR193</strain>
    </source>
</reference>
<protein>
    <submittedName>
        <fullName evidence="1">Uncharacterized protein</fullName>
    </submittedName>
</protein>
<proteinExistence type="predicted"/>
<keyword evidence="2" id="KW-1185">Reference proteome</keyword>
<dbReference type="EMBL" id="JAATLJ010000002">
    <property type="protein sequence ID" value="NIZ41348.1"/>
    <property type="molecule type" value="Genomic_DNA"/>
</dbReference>
<dbReference type="RefSeq" id="WP_167700965.1">
    <property type="nucleotide sequence ID" value="NZ_CP118175.1"/>
</dbReference>
<organism evidence="1 2">
    <name type="scientific">Entomospira entomophila</name>
    <dbReference type="NCBI Taxonomy" id="2719988"/>
    <lineage>
        <taxon>Bacteria</taxon>
        <taxon>Pseudomonadati</taxon>
        <taxon>Spirochaetota</taxon>
        <taxon>Spirochaetia</taxon>
        <taxon>Spirochaetales</taxon>
        <taxon>Spirochaetaceae</taxon>
        <taxon>Entomospira</taxon>
    </lineage>
</organism>
<gene>
    <name evidence="1" type="ORF">HCT14_07500</name>
</gene>
<sequence length="147" mass="16620">MRLESDQVDQIYDQMCAIMCIDTQEREEEYLEATEVEQAEMDKDLAKIKRLIASRRLAISAEGNKIEYQLSVPIKQLHNEIHTLSFGIDSMKVGKLLKSQSNKNLSDADKGKAFVSTALNLPATTTEEMILADFTRISEVVTFFTVV</sequence>
<accession>A0A968GD13</accession>
<evidence type="ECO:0000313" key="1">
    <source>
        <dbReference type="EMBL" id="NIZ41348.1"/>
    </source>
</evidence>
<evidence type="ECO:0000313" key="2">
    <source>
        <dbReference type="Proteomes" id="UP000711995"/>
    </source>
</evidence>
<comment type="caution">
    <text evidence="1">The sequence shown here is derived from an EMBL/GenBank/DDBJ whole genome shotgun (WGS) entry which is preliminary data.</text>
</comment>
<name>A0A968GD13_9SPIO</name>
<dbReference type="Proteomes" id="UP000711995">
    <property type="component" value="Unassembled WGS sequence"/>
</dbReference>
<dbReference type="AlphaFoldDB" id="A0A968GD13"/>